<sequence>MALYWQRFITWDFNPFFKTIFVTRVYFEPHAYVKKLRSEIISHLKINNKVKVVESNEEECDVKVVFCPIVSRAGTDIDVALSRLTREKPTIMIVLHHTFDPEHIAPSSSSWDIENVMMMVDVLFHEDSGLLKCSNNNKAIERAEHYLQKISQPQRVVNMLAVISAGVIVSASVFALKKRDKLQKKIIYLYLYFKWMRHFNMFSWRESTDSDEF</sequence>
<keyword evidence="1" id="KW-0812">Transmembrane</keyword>
<feature type="transmembrane region" description="Helical" evidence="1">
    <location>
        <begin position="156"/>
        <end position="176"/>
    </location>
</feature>
<dbReference type="EMBL" id="JABFDY010000023">
    <property type="protein sequence ID" value="KAF7690482.1"/>
    <property type="molecule type" value="Genomic_DNA"/>
</dbReference>
<reference evidence="2" key="1">
    <citation type="submission" date="2020-08" db="EMBL/GenBank/DDBJ databases">
        <title>Chromosome-level assembly of Southern catfish (Silurus meridionalis) provides insights into visual adaptation to the nocturnal and benthic lifestyles.</title>
        <authorList>
            <person name="Zhang Y."/>
            <person name="Wang D."/>
            <person name="Peng Z."/>
        </authorList>
    </citation>
    <scope>NUCLEOTIDE SEQUENCE</scope>
    <source>
        <strain evidence="2">SWU-2019-XX</strain>
        <tissue evidence="2">Muscle</tissue>
    </source>
</reference>
<evidence type="ECO:0000313" key="3">
    <source>
        <dbReference type="Proteomes" id="UP000606274"/>
    </source>
</evidence>
<dbReference type="PANTHER" id="PTHR34488:SF1">
    <property type="entry name" value="SI:CH211-245H14.1-RELATED"/>
    <property type="match status" value="1"/>
</dbReference>
<comment type="caution">
    <text evidence="2">The sequence shown here is derived from an EMBL/GenBank/DDBJ whole genome shotgun (WGS) entry which is preliminary data.</text>
</comment>
<keyword evidence="1" id="KW-0472">Membrane</keyword>
<dbReference type="PANTHER" id="PTHR34488">
    <property type="entry name" value="SI:CH211-245H14.1-RELATED"/>
    <property type="match status" value="1"/>
</dbReference>
<evidence type="ECO:0000256" key="1">
    <source>
        <dbReference type="SAM" id="Phobius"/>
    </source>
</evidence>
<proteinExistence type="predicted"/>
<evidence type="ECO:0000313" key="2">
    <source>
        <dbReference type="EMBL" id="KAF7690482.1"/>
    </source>
</evidence>
<accession>A0A8T0AH33</accession>
<organism evidence="2 3">
    <name type="scientific">Silurus meridionalis</name>
    <name type="common">Southern catfish</name>
    <name type="synonym">Silurus soldatovi meridionalis</name>
    <dbReference type="NCBI Taxonomy" id="175797"/>
    <lineage>
        <taxon>Eukaryota</taxon>
        <taxon>Metazoa</taxon>
        <taxon>Chordata</taxon>
        <taxon>Craniata</taxon>
        <taxon>Vertebrata</taxon>
        <taxon>Euteleostomi</taxon>
        <taxon>Actinopterygii</taxon>
        <taxon>Neopterygii</taxon>
        <taxon>Teleostei</taxon>
        <taxon>Ostariophysi</taxon>
        <taxon>Siluriformes</taxon>
        <taxon>Siluridae</taxon>
        <taxon>Silurus</taxon>
    </lineage>
</organism>
<dbReference type="Proteomes" id="UP000606274">
    <property type="component" value="Unassembled WGS sequence"/>
</dbReference>
<keyword evidence="3" id="KW-1185">Reference proteome</keyword>
<dbReference type="AlphaFoldDB" id="A0A8T0AH33"/>
<keyword evidence="1" id="KW-1133">Transmembrane helix</keyword>
<protein>
    <submittedName>
        <fullName evidence="2">Uncharacterized protein</fullName>
    </submittedName>
</protein>
<gene>
    <name evidence="2" type="ORF">HF521_012286</name>
</gene>
<name>A0A8T0AH33_SILME</name>